<dbReference type="RefSeq" id="WP_380740586.1">
    <property type="nucleotide sequence ID" value="NZ_JBHTJP010000035.1"/>
</dbReference>
<feature type="compositionally biased region" description="Basic residues" evidence="1">
    <location>
        <begin position="39"/>
        <end position="54"/>
    </location>
</feature>
<gene>
    <name evidence="3" type="ORF">ACFQ1G_14035</name>
</gene>
<evidence type="ECO:0008006" key="5">
    <source>
        <dbReference type="Google" id="ProtNLM"/>
    </source>
</evidence>
<keyword evidence="2" id="KW-0472">Membrane</keyword>
<feature type="region of interest" description="Disordered" evidence="1">
    <location>
        <begin position="30"/>
        <end position="54"/>
    </location>
</feature>
<accession>A0ABW3IKS0</accession>
<proteinExistence type="predicted"/>
<sequence>MEFLDNDTLLYIAVIIIFLAFFLWNKRQTKKNREDQKNRNFRKRYHEKRNRRNR</sequence>
<name>A0ABW3IKS0_9FLAO</name>
<evidence type="ECO:0000313" key="3">
    <source>
        <dbReference type="EMBL" id="MFD0977913.1"/>
    </source>
</evidence>
<protein>
    <recommendedName>
        <fullName evidence="5">LPXTG-motif cell wall-anchored protein</fullName>
    </recommendedName>
</protein>
<keyword evidence="2" id="KW-0812">Transmembrane</keyword>
<dbReference type="EMBL" id="JBHTJP010000035">
    <property type="protein sequence ID" value="MFD0977913.1"/>
    <property type="molecule type" value="Genomic_DNA"/>
</dbReference>
<feature type="transmembrane region" description="Helical" evidence="2">
    <location>
        <begin position="6"/>
        <end position="24"/>
    </location>
</feature>
<comment type="caution">
    <text evidence="3">The sequence shown here is derived from an EMBL/GenBank/DDBJ whole genome shotgun (WGS) entry which is preliminary data.</text>
</comment>
<dbReference type="Proteomes" id="UP001597100">
    <property type="component" value="Unassembled WGS sequence"/>
</dbReference>
<evidence type="ECO:0000256" key="2">
    <source>
        <dbReference type="SAM" id="Phobius"/>
    </source>
</evidence>
<organism evidence="3 4">
    <name type="scientific">Salinimicrobium gaetbulicola</name>
    <dbReference type="NCBI Taxonomy" id="999702"/>
    <lineage>
        <taxon>Bacteria</taxon>
        <taxon>Pseudomonadati</taxon>
        <taxon>Bacteroidota</taxon>
        <taxon>Flavobacteriia</taxon>
        <taxon>Flavobacteriales</taxon>
        <taxon>Flavobacteriaceae</taxon>
        <taxon>Salinimicrobium</taxon>
    </lineage>
</organism>
<keyword evidence="4" id="KW-1185">Reference proteome</keyword>
<reference evidence="4" key="1">
    <citation type="journal article" date="2019" name="Int. J. Syst. Evol. Microbiol.">
        <title>The Global Catalogue of Microorganisms (GCM) 10K type strain sequencing project: providing services to taxonomists for standard genome sequencing and annotation.</title>
        <authorList>
            <consortium name="The Broad Institute Genomics Platform"/>
            <consortium name="The Broad Institute Genome Sequencing Center for Infectious Disease"/>
            <person name="Wu L."/>
            <person name="Ma J."/>
        </authorList>
    </citation>
    <scope>NUCLEOTIDE SEQUENCE [LARGE SCALE GENOMIC DNA]</scope>
    <source>
        <strain evidence="4">CCUG 60898</strain>
    </source>
</reference>
<evidence type="ECO:0000313" key="4">
    <source>
        <dbReference type="Proteomes" id="UP001597100"/>
    </source>
</evidence>
<keyword evidence="2" id="KW-1133">Transmembrane helix</keyword>
<evidence type="ECO:0000256" key="1">
    <source>
        <dbReference type="SAM" id="MobiDB-lite"/>
    </source>
</evidence>